<sequence>MRYAIVDIETTGGVSQNGGITEVAVIIHDGTQITDTYQTLINPGRAIPGFITGLTGISNEMVEGAPFFHEIAEDLLLLLKDKVFVAHNVNFDFNFLHLEFQNVGLNFTVPKLCTVKLSRKIFPGVRSYSLGSICSYLGIQITDRHRAYGDALATAHLFTLICERDQDHVVHKSLHKNSGETFLPPHISKEKYDALPKKPGIYYFYDKNNQVIYVGKAINIQSRFKGHFTGKNKTDLKTDIYDVSYELAGSEFLALLLEALEIKRLWPKYNRSQKVKSVSWGVYQYEDGQGYIRFQVSKLLKGHKPLVSFVSHAEAWSYLLAGVASFNLCPKLSGIQKTPRACYDHPIGRCQGACAGEESSVLYNLKAKNWIDSIFNNSGQLLIKEEGRHPQEKAAILFEGGILKAYGFIDSQADIHNLEDLSGYLKSVKPVNETHHILQSFLSRKKMDMVLVKENLLGDTPLDQNYC</sequence>
<dbReference type="InterPro" id="IPR006054">
    <property type="entry name" value="DnaQ"/>
</dbReference>
<dbReference type="EMBL" id="JMIH01000018">
    <property type="protein sequence ID" value="KEO73867.1"/>
    <property type="molecule type" value="Genomic_DNA"/>
</dbReference>
<evidence type="ECO:0000256" key="2">
    <source>
        <dbReference type="ARBA" id="ARBA00026073"/>
    </source>
</evidence>
<evidence type="ECO:0000313" key="5">
    <source>
        <dbReference type="Proteomes" id="UP000027821"/>
    </source>
</evidence>
<dbReference type="eggNOG" id="COG0322">
    <property type="taxonomic scope" value="Bacteria"/>
</dbReference>
<organism evidence="4 5">
    <name type="scientific">Anditalea andensis</name>
    <dbReference type="NCBI Taxonomy" id="1048983"/>
    <lineage>
        <taxon>Bacteria</taxon>
        <taxon>Pseudomonadati</taxon>
        <taxon>Bacteroidota</taxon>
        <taxon>Cytophagia</taxon>
        <taxon>Cytophagales</taxon>
        <taxon>Cytophagaceae</taxon>
        <taxon>Anditalea</taxon>
    </lineage>
</organism>
<keyword evidence="5" id="KW-1185">Reference proteome</keyword>
<dbReference type="PROSITE" id="PS50164">
    <property type="entry name" value="GIY_YIG"/>
    <property type="match status" value="1"/>
</dbReference>
<dbReference type="STRING" id="1048983.EL17_10220"/>
<dbReference type="GO" id="GO:0005829">
    <property type="term" value="C:cytosol"/>
    <property type="evidence" value="ECO:0007669"/>
    <property type="project" value="TreeGrafter"/>
</dbReference>
<evidence type="ECO:0000313" key="4">
    <source>
        <dbReference type="EMBL" id="KEO73867.1"/>
    </source>
</evidence>
<dbReference type="GO" id="GO:0003677">
    <property type="term" value="F:DNA binding"/>
    <property type="evidence" value="ECO:0007669"/>
    <property type="project" value="InterPro"/>
</dbReference>
<dbReference type="InterPro" id="IPR000305">
    <property type="entry name" value="GIY-YIG_endonuc"/>
</dbReference>
<dbReference type="SMART" id="SM00479">
    <property type="entry name" value="EXOIII"/>
    <property type="match status" value="1"/>
</dbReference>
<dbReference type="InterPro" id="IPR036397">
    <property type="entry name" value="RNaseH_sf"/>
</dbReference>
<proteinExistence type="predicted"/>
<dbReference type="SUPFAM" id="SSF82771">
    <property type="entry name" value="GIY-YIG endonuclease"/>
    <property type="match status" value="1"/>
</dbReference>
<dbReference type="PANTHER" id="PTHR30231">
    <property type="entry name" value="DNA POLYMERASE III SUBUNIT EPSILON"/>
    <property type="match status" value="1"/>
</dbReference>
<evidence type="ECO:0000259" key="3">
    <source>
        <dbReference type="PROSITE" id="PS50164"/>
    </source>
</evidence>
<dbReference type="Pfam" id="PF00929">
    <property type="entry name" value="RNase_T"/>
    <property type="match status" value="1"/>
</dbReference>
<dbReference type="SMART" id="SM00465">
    <property type="entry name" value="GIYc"/>
    <property type="match status" value="1"/>
</dbReference>
<dbReference type="OrthoDB" id="9803913at2"/>
<reference evidence="4 5" key="1">
    <citation type="submission" date="2014-04" db="EMBL/GenBank/DDBJ databases">
        <title>Characterization and application of a salt tolerant electro-active bacterium.</title>
        <authorList>
            <person name="Yang L."/>
            <person name="Wei S."/>
            <person name="Tay Q.X.M."/>
        </authorList>
    </citation>
    <scope>NUCLEOTIDE SEQUENCE [LARGE SCALE GENOMIC DNA]</scope>
    <source>
        <strain evidence="4 5">LY1</strain>
    </source>
</reference>
<gene>
    <name evidence="4" type="ORF">EL17_10220</name>
</gene>
<comment type="caution">
    <text evidence="4">The sequence shown here is derived from an EMBL/GenBank/DDBJ whole genome shotgun (WGS) entry which is preliminary data.</text>
</comment>
<accession>A0A074LJ71</accession>
<dbReference type="InterPro" id="IPR035901">
    <property type="entry name" value="GIY-YIG_endonuc_sf"/>
</dbReference>
<dbReference type="GO" id="GO:0003887">
    <property type="term" value="F:DNA-directed DNA polymerase activity"/>
    <property type="evidence" value="ECO:0007669"/>
    <property type="project" value="InterPro"/>
</dbReference>
<evidence type="ECO:0000256" key="1">
    <source>
        <dbReference type="ARBA" id="ARBA00025483"/>
    </source>
</evidence>
<dbReference type="SUPFAM" id="SSF53098">
    <property type="entry name" value="Ribonuclease H-like"/>
    <property type="match status" value="1"/>
</dbReference>
<dbReference type="InterPro" id="IPR047296">
    <property type="entry name" value="GIY-YIG_UvrC_Cho"/>
</dbReference>
<dbReference type="GO" id="GO:0045004">
    <property type="term" value="P:DNA replication proofreading"/>
    <property type="evidence" value="ECO:0007669"/>
    <property type="project" value="TreeGrafter"/>
</dbReference>
<dbReference type="GO" id="GO:0006289">
    <property type="term" value="P:nucleotide-excision repair"/>
    <property type="evidence" value="ECO:0007669"/>
    <property type="project" value="InterPro"/>
</dbReference>
<dbReference type="Proteomes" id="UP000027821">
    <property type="component" value="Unassembled WGS sequence"/>
</dbReference>
<dbReference type="CDD" id="cd10434">
    <property type="entry name" value="GIY-YIG_UvrC_Cho"/>
    <property type="match status" value="1"/>
</dbReference>
<comment type="subunit">
    <text evidence="2">DNA polymerase III contains a core (composed of alpha, epsilon and theta chains) that associates with a tau subunit. This core dimerizes to form the POLIII' complex. PolIII' associates with the gamma complex (composed of gamma, delta, delta', psi and chi chains) and with the beta chain to form the complete DNA polymerase III complex.</text>
</comment>
<dbReference type="CDD" id="cd06127">
    <property type="entry name" value="DEDDh"/>
    <property type="match status" value="1"/>
</dbReference>
<dbReference type="InterPro" id="IPR012337">
    <property type="entry name" value="RNaseH-like_sf"/>
</dbReference>
<comment type="function">
    <text evidence="1">DNA polymerase III is a complex, multichain enzyme responsible for most of the replicative synthesis in bacteria. The epsilon subunit contain the editing function and is a proofreading 3'-5' exonuclease.</text>
</comment>
<dbReference type="InterPro" id="IPR013520">
    <property type="entry name" value="Ribonucl_H"/>
</dbReference>
<dbReference type="AlphaFoldDB" id="A0A074LJ71"/>
<dbReference type="FunFam" id="3.30.420.10:FF:000045">
    <property type="entry name" value="3'-5' exonuclease DinG"/>
    <property type="match status" value="1"/>
</dbReference>
<dbReference type="Gene3D" id="3.40.1440.10">
    <property type="entry name" value="GIY-YIG endonuclease"/>
    <property type="match status" value="1"/>
</dbReference>
<dbReference type="eggNOG" id="COG0847">
    <property type="taxonomic scope" value="Bacteria"/>
</dbReference>
<feature type="domain" description="GIY-YIG" evidence="3">
    <location>
        <begin position="197"/>
        <end position="271"/>
    </location>
</feature>
<dbReference type="GO" id="GO:0008408">
    <property type="term" value="F:3'-5' exonuclease activity"/>
    <property type="evidence" value="ECO:0007669"/>
    <property type="project" value="TreeGrafter"/>
</dbReference>
<dbReference type="NCBIfam" id="TIGR00573">
    <property type="entry name" value="dnaq"/>
    <property type="match status" value="1"/>
</dbReference>
<dbReference type="Pfam" id="PF01541">
    <property type="entry name" value="GIY-YIG"/>
    <property type="match status" value="1"/>
</dbReference>
<protein>
    <submittedName>
        <fullName evidence="4">DNA polymerase III subunit epsilon</fullName>
    </submittedName>
</protein>
<dbReference type="Gene3D" id="3.30.420.10">
    <property type="entry name" value="Ribonuclease H-like superfamily/Ribonuclease H"/>
    <property type="match status" value="1"/>
</dbReference>
<name>A0A074LJ71_9BACT</name>
<dbReference type="PANTHER" id="PTHR30231:SF37">
    <property type="entry name" value="EXODEOXYRIBONUCLEASE 10"/>
    <property type="match status" value="1"/>
</dbReference>